<dbReference type="EMBL" id="JAKWBI020000168">
    <property type="protein sequence ID" value="KAJ2900635.1"/>
    <property type="molecule type" value="Genomic_DNA"/>
</dbReference>
<dbReference type="Proteomes" id="UP001201980">
    <property type="component" value="Unassembled WGS sequence"/>
</dbReference>
<gene>
    <name evidence="2" type="ORF">MKZ38_002294</name>
</gene>
<keyword evidence="3" id="KW-1185">Reference proteome</keyword>
<feature type="region of interest" description="Disordered" evidence="1">
    <location>
        <begin position="69"/>
        <end position="91"/>
    </location>
</feature>
<reference evidence="2" key="1">
    <citation type="submission" date="2022-07" db="EMBL/GenBank/DDBJ databases">
        <title>Draft genome sequence of Zalerion maritima ATCC 34329, a (micro)plastics degrading marine fungus.</title>
        <authorList>
            <person name="Paco A."/>
            <person name="Goncalves M.F.M."/>
            <person name="Rocha-Santos T.A.P."/>
            <person name="Alves A."/>
        </authorList>
    </citation>
    <scope>NUCLEOTIDE SEQUENCE</scope>
    <source>
        <strain evidence="2">ATCC 34329</strain>
    </source>
</reference>
<evidence type="ECO:0000313" key="2">
    <source>
        <dbReference type="EMBL" id="KAJ2900635.1"/>
    </source>
</evidence>
<evidence type="ECO:0000256" key="1">
    <source>
        <dbReference type="SAM" id="MobiDB-lite"/>
    </source>
</evidence>
<comment type="caution">
    <text evidence="2">The sequence shown here is derived from an EMBL/GenBank/DDBJ whole genome shotgun (WGS) entry which is preliminary data.</text>
</comment>
<evidence type="ECO:0000313" key="3">
    <source>
        <dbReference type="Proteomes" id="UP001201980"/>
    </source>
</evidence>
<protein>
    <submittedName>
        <fullName evidence="2">Uncharacterized protein</fullName>
    </submittedName>
</protein>
<dbReference type="AlphaFoldDB" id="A0AAD5RQE0"/>
<proteinExistence type="predicted"/>
<accession>A0AAD5RQE0</accession>
<organism evidence="2 3">
    <name type="scientific">Zalerion maritima</name>
    <dbReference type="NCBI Taxonomy" id="339359"/>
    <lineage>
        <taxon>Eukaryota</taxon>
        <taxon>Fungi</taxon>
        <taxon>Dikarya</taxon>
        <taxon>Ascomycota</taxon>
        <taxon>Pezizomycotina</taxon>
        <taxon>Sordariomycetes</taxon>
        <taxon>Lulworthiomycetidae</taxon>
        <taxon>Lulworthiales</taxon>
        <taxon>Lulworthiaceae</taxon>
        <taxon>Zalerion</taxon>
    </lineage>
</organism>
<name>A0AAD5RQE0_9PEZI</name>
<sequence>MLLIEQRSVLPSLKVLPTLPAVNWESVEENLDEEEASRPAFWGPLVLDPGPSHRCSAICNPAIQGSASSLPTSPHISPLNTPSPPPLAPTQDPISLNARFMLMPIISDTVNNGKVLHRVKDVRAEFNDLQAREFIMKGIPKALFQ</sequence>